<feature type="region of interest" description="Disordered" evidence="1">
    <location>
        <begin position="200"/>
        <end position="225"/>
    </location>
</feature>
<feature type="compositionally biased region" description="Acidic residues" evidence="1">
    <location>
        <begin position="202"/>
        <end position="225"/>
    </location>
</feature>
<reference evidence="2" key="1">
    <citation type="submission" date="2020-11" db="EMBL/GenBank/DDBJ databases">
        <authorList>
            <person name="Tran Van P."/>
        </authorList>
    </citation>
    <scope>NUCLEOTIDE SEQUENCE</scope>
</reference>
<proteinExistence type="predicted"/>
<feature type="region of interest" description="Disordered" evidence="1">
    <location>
        <begin position="16"/>
        <end position="51"/>
    </location>
</feature>
<sequence length="243" mass="28031">MAIVSIEVNTKQFVTRKVKRRNAKTKRKLQYPPLRKPQKKSSGSDEHYGVRDKPNAFLLEAEGRWEKRTKHSPKQMLAAILSFIEESNSVRASAKTFNIDRKTLERYVRKSTELCQPSTSPSANDSYVVSPEIFRPFPKAGPRKTTIRGGRRSGKTRILTDTPVKNEIQEEFKKKEEKKRKRMDIKNKVSKKLKFNAKCNDDSDEMTEMDSDYSDPDNDLEDFEDLGLDDDYSVGDFVLVNSQ</sequence>
<protein>
    <recommendedName>
        <fullName evidence="3">HTH psq-type domain-containing protein</fullName>
    </recommendedName>
</protein>
<feature type="compositionally biased region" description="Basic and acidic residues" evidence="1">
    <location>
        <begin position="42"/>
        <end position="51"/>
    </location>
</feature>
<evidence type="ECO:0000256" key="1">
    <source>
        <dbReference type="SAM" id="MobiDB-lite"/>
    </source>
</evidence>
<evidence type="ECO:0000313" key="2">
    <source>
        <dbReference type="EMBL" id="CAD7435095.1"/>
    </source>
</evidence>
<accession>A0A7R9EK57</accession>
<dbReference type="AlphaFoldDB" id="A0A7R9EK57"/>
<feature type="compositionally biased region" description="Basic residues" evidence="1">
    <location>
        <begin position="16"/>
        <end position="29"/>
    </location>
</feature>
<name>A0A7R9EK57_9NEOP</name>
<dbReference type="EMBL" id="OB798976">
    <property type="protein sequence ID" value="CAD7435095.1"/>
    <property type="molecule type" value="Genomic_DNA"/>
</dbReference>
<gene>
    <name evidence="2" type="ORF">TMSB3V08_LOCUS11743</name>
</gene>
<evidence type="ECO:0008006" key="3">
    <source>
        <dbReference type="Google" id="ProtNLM"/>
    </source>
</evidence>
<organism evidence="2">
    <name type="scientific">Timema monikensis</name>
    <dbReference type="NCBI Taxonomy" id="170555"/>
    <lineage>
        <taxon>Eukaryota</taxon>
        <taxon>Metazoa</taxon>
        <taxon>Ecdysozoa</taxon>
        <taxon>Arthropoda</taxon>
        <taxon>Hexapoda</taxon>
        <taxon>Insecta</taxon>
        <taxon>Pterygota</taxon>
        <taxon>Neoptera</taxon>
        <taxon>Polyneoptera</taxon>
        <taxon>Phasmatodea</taxon>
        <taxon>Timematodea</taxon>
        <taxon>Timematoidea</taxon>
        <taxon>Timematidae</taxon>
        <taxon>Timema</taxon>
    </lineage>
</organism>